<comment type="caution">
    <text evidence="1">The sequence shown here is derived from an EMBL/GenBank/DDBJ whole genome shotgun (WGS) entry which is preliminary data.</text>
</comment>
<evidence type="ECO:0000313" key="2">
    <source>
        <dbReference type="Proteomes" id="UP000606974"/>
    </source>
</evidence>
<keyword evidence="2" id="KW-1185">Reference proteome</keyword>
<name>A0A8H7AJG9_9EURO</name>
<dbReference type="AlphaFoldDB" id="A0A8H7AJG9"/>
<accession>A0A8H7AJG9</accession>
<dbReference type="EMBL" id="JAACFV010000046">
    <property type="protein sequence ID" value="KAF7509072.1"/>
    <property type="molecule type" value="Genomic_DNA"/>
</dbReference>
<evidence type="ECO:0000313" key="1">
    <source>
        <dbReference type="EMBL" id="KAF7509072.1"/>
    </source>
</evidence>
<sequence length="88" mass="10203">MPRQFYIYANVELALRHYGATEQEYYYQRHLCLDSNRAKLLKRPYDSSATQLISGTIWRCFIQAAEDFLSSSADSSALQPTTTQQFKV</sequence>
<dbReference type="Proteomes" id="UP000606974">
    <property type="component" value="Unassembled WGS sequence"/>
</dbReference>
<proteinExistence type="predicted"/>
<gene>
    <name evidence="1" type="ORF">GJ744_008467</name>
</gene>
<organism evidence="1 2">
    <name type="scientific">Endocarpon pusillum</name>
    <dbReference type="NCBI Taxonomy" id="364733"/>
    <lineage>
        <taxon>Eukaryota</taxon>
        <taxon>Fungi</taxon>
        <taxon>Dikarya</taxon>
        <taxon>Ascomycota</taxon>
        <taxon>Pezizomycotina</taxon>
        <taxon>Eurotiomycetes</taxon>
        <taxon>Chaetothyriomycetidae</taxon>
        <taxon>Verrucariales</taxon>
        <taxon>Verrucariaceae</taxon>
        <taxon>Endocarpon</taxon>
    </lineage>
</organism>
<protein>
    <submittedName>
        <fullName evidence="1">Uncharacterized protein</fullName>
    </submittedName>
</protein>
<reference evidence="1" key="1">
    <citation type="submission" date="2020-02" db="EMBL/GenBank/DDBJ databases">
        <authorList>
            <person name="Palmer J.M."/>
        </authorList>
    </citation>
    <scope>NUCLEOTIDE SEQUENCE</scope>
    <source>
        <strain evidence="1">EPUS1.4</strain>
        <tissue evidence="1">Thallus</tissue>
    </source>
</reference>